<reference evidence="2" key="1">
    <citation type="submission" date="2016-10" db="EMBL/GenBank/DDBJ databases">
        <authorList>
            <person name="Varghese N."/>
            <person name="Submissions S."/>
        </authorList>
    </citation>
    <scope>NUCLEOTIDE SEQUENCE [LARGE SCALE GENOMIC DNA]</scope>
    <source>
        <strain evidence="2">IBRC-M 10655</strain>
    </source>
</reference>
<dbReference type="InterPro" id="IPR010035">
    <property type="entry name" value="Thi_S"/>
</dbReference>
<evidence type="ECO:0000313" key="2">
    <source>
        <dbReference type="Proteomes" id="UP000199651"/>
    </source>
</evidence>
<dbReference type="PANTHER" id="PTHR34472:SF1">
    <property type="entry name" value="SULFUR CARRIER PROTEIN THIS"/>
    <property type="match status" value="1"/>
</dbReference>
<dbReference type="Gene3D" id="3.10.20.30">
    <property type="match status" value="1"/>
</dbReference>
<accession>A0A1H0SQ88</accession>
<dbReference type="InterPro" id="IPR012675">
    <property type="entry name" value="Beta-grasp_dom_sf"/>
</dbReference>
<dbReference type="AlphaFoldDB" id="A0A1H0SQ88"/>
<dbReference type="EMBL" id="FNJB01000009">
    <property type="protein sequence ID" value="SDP43398.1"/>
    <property type="molecule type" value="Genomic_DNA"/>
</dbReference>
<sequence>MRIELNGSPREVADGTTIADLLTALQLPANGIAVALDGEVVPRADHARAPVSEGSVVEILTAVQGG</sequence>
<dbReference type="Proteomes" id="UP000199651">
    <property type="component" value="Unassembled WGS sequence"/>
</dbReference>
<dbReference type="OrthoDB" id="163636at2"/>
<protein>
    <submittedName>
        <fullName evidence="1">Sulfur carrier protein ThiS</fullName>
    </submittedName>
</protein>
<dbReference type="STRING" id="504798.SAMN05421871_114129"/>
<gene>
    <name evidence="1" type="ORF">SAMN05192558_10917</name>
</gene>
<dbReference type="SUPFAM" id="SSF54285">
    <property type="entry name" value="MoaD/ThiS"/>
    <property type="match status" value="1"/>
</dbReference>
<dbReference type="NCBIfam" id="TIGR01683">
    <property type="entry name" value="thiS"/>
    <property type="match status" value="1"/>
</dbReference>
<organism evidence="1 2">
    <name type="scientific">Actinokineospora alba</name>
    <dbReference type="NCBI Taxonomy" id="504798"/>
    <lineage>
        <taxon>Bacteria</taxon>
        <taxon>Bacillati</taxon>
        <taxon>Actinomycetota</taxon>
        <taxon>Actinomycetes</taxon>
        <taxon>Pseudonocardiales</taxon>
        <taxon>Pseudonocardiaceae</taxon>
        <taxon>Actinokineospora</taxon>
    </lineage>
</organism>
<keyword evidence="2" id="KW-1185">Reference proteome</keyword>
<dbReference type="PANTHER" id="PTHR34472">
    <property type="entry name" value="SULFUR CARRIER PROTEIN THIS"/>
    <property type="match status" value="1"/>
</dbReference>
<evidence type="ECO:0000313" key="1">
    <source>
        <dbReference type="EMBL" id="SDP43398.1"/>
    </source>
</evidence>
<dbReference type="InterPro" id="IPR003749">
    <property type="entry name" value="ThiS/MoaD-like"/>
</dbReference>
<proteinExistence type="predicted"/>
<dbReference type="CDD" id="cd00565">
    <property type="entry name" value="Ubl_ThiS"/>
    <property type="match status" value="1"/>
</dbReference>
<name>A0A1H0SQ88_9PSEU</name>
<dbReference type="RefSeq" id="WP_091379613.1">
    <property type="nucleotide sequence ID" value="NZ_FNDV01000014.1"/>
</dbReference>
<dbReference type="Pfam" id="PF02597">
    <property type="entry name" value="ThiS"/>
    <property type="match status" value="1"/>
</dbReference>
<dbReference type="InterPro" id="IPR016155">
    <property type="entry name" value="Mopterin_synth/thiamin_S_b"/>
</dbReference>